<evidence type="ECO:0000313" key="2">
    <source>
        <dbReference type="EMBL" id="EYF03852.1"/>
    </source>
</evidence>
<evidence type="ECO:0008006" key="4">
    <source>
        <dbReference type="Google" id="ProtNLM"/>
    </source>
</evidence>
<sequence length="358" mass="35626">MSMQRGGGAADLVTRYGRLCRGWSCASLDVPGAHPQRGAMTLRAALASVLPVFVALGCSAAPPPATPVDVAVVNLDAGAQGEAAASKGAPQASTSTAEAAEQKLREALEEHLDEESADEALARIAENQQAAQRQNEGLAGVLSPLEGNVWGDDSTGDGYGFGGLGLSGIGVAGGGGRGEGIGLGTIGRIGQGAGTGTGQGFGGGRGRLGGAQADSRPKVRQGATTVTGRLPPEIVQRIVRQRFGSVRACYEKGLAKNPGLGGQVTTRFTIGADGSVVKAENAGSDLPDQEVVACVVGVFKGLSFPKPEQGGVVTVTYPVKFATADAPPAAQPATPAPSAAPPSSQPAPVKPGAPAAKP</sequence>
<keyword evidence="3" id="KW-1185">Reference proteome</keyword>
<evidence type="ECO:0000313" key="3">
    <source>
        <dbReference type="Proteomes" id="UP000019678"/>
    </source>
</evidence>
<dbReference type="AlphaFoldDB" id="A0A017T4B1"/>
<comment type="caution">
    <text evidence="2">The sequence shown here is derived from an EMBL/GenBank/DDBJ whole genome shotgun (WGS) entry which is preliminary data.</text>
</comment>
<dbReference type="EMBL" id="ASRX01000041">
    <property type="protein sequence ID" value="EYF03852.1"/>
    <property type="molecule type" value="Genomic_DNA"/>
</dbReference>
<dbReference type="eggNOG" id="COG1716">
    <property type="taxonomic scope" value="Bacteria"/>
</dbReference>
<dbReference type="Proteomes" id="UP000019678">
    <property type="component" value="Unassembled WGS sequence"/>
</dbReference>
<proteinExistence type="predicted"/>
<gene>
    <name evidence="2" type="ORF">CAP_5116</name>
</gene>
<dbReference type="InterPro" id="IPR049806">
    <property type="entry name" value="MasK-like_C"/>
</dbReference>
<dbReference type="NCBIfam" id="NF033768">
    <property type="entry name" value="myxo_SS_tail"/>
    <property type="match status" value="1"/>
</dbReference>
<feature type="region of interest" description="Disordered" evidence="1">
    <location>
        <begin position="326"/>
        <end position="358"/>
    </location>
</feature>
<feature type="compositionally biased region" description="Pro residues" evidence="1">
    <location>
        <begin position="334"/>
        <end position="358"/>
    </location>
</feature>
<reference evidence="2 3" key="1">
    <citation type="submission" date="2013-05" db="EMBL/GenBank/DDBJ databases">
        <title>Genome assembly of Chondromyces apiculatus DSM 436.</title>
        <authorList>
            <person name="Sharma G."/>
            <person name="Khatri I."/>
            <person name="Kaur C."/>
            <person name="Mayilraj S."/>
            <person name="Subramanian S."/>
        </authorList>
    </citation>
    <scope>NUCLEOTIDE SEQUENCE [LARGE SCALE GENOMIC DNA]</scope>
    <source>
        <strain evidence="2 3">DSM 436</strain>
    </source>
</reference>
<protein>
    <recommendedName>
        <fullName evidence="4">AgmX/PglI C-terminal domain-containing protein</fullName>
    </recommendedName>
</protein>
<evidence type="ECO:0000256" key="1">
    <source>
        <dbReference type="SAM" id="MobiDB-lite"/>
    </source>
</evidence>
<feature type="compositionally biased region" description="Gly residues" evidence="1">
    <location>
        <begin position="194"/>
        <end position="209"/>
    </location>
</feature>
<dbReference type="STRING" id="1192034.CAP_5116"/>
<organism evidence="2 3">
    <name type="scientific">Chondromyces apiculatus DSM 436</name>
    <dbReference type="NCBI Taxonomy" id="1192034"/>
    <lineage>
        <taxon>Bacteria</taxon>
        <taxon>Pseudomonadati</taxon>
        <taxon>Myxococcota</taxon>
        <taxon>Polyangia</taxon>
        <taxon>Polyangiales</taxon>
        <taxon>Polyangiaceae</taxon>
        <taxon>Chondromyces</taxon>
    </lineage>
</organism>
<accession>A0A017T4B1</accession>
<feature type="region of interest" description="Disordered" evidence="1">
    <location>
        <begin position="194"/>
        <end position="223"/>
    </location>
</feature>
<name>A0A017T4B1_9BACT</name>